<organism evidence="2 3">
    <name type="scientific">Marinagarivorans cellulosilyticus</name>
    <dbReference type="NCBI Taxonomy" id="2721545"/>
    <lineage>
        <taxon>Bacteria</taxon>
        <taxon>Pseudomonadati</taxon>
        <taxon>Pseudomonadota</taxon>
        <taxon>Gammaproteobacteria</taxon>
        <taxon>Cellvibrionales</taxon>
        <taxon>Cellvibrionaceae</taxon>
        <taxon>Marinagarivorans</taxon>
    </lineage>
</organism>
<feature type="chain" id="PRO_5043027064" description="Serine protease" evidence="1">
    <location>
        <begin position="26"/>
        <end position="440"/>
    </location>
</feature>
<feature type="signal peptide" evidence="1">
    <location>
        <begin position="1"/>
        <end position="25"/>
    </location>
</feature>
<keyword evidence="1" id="KW-0732">Signal</keyword>
<evidence type="ECO:0000313" key="3">
    <source>
        <dbReference type="Proteomes" id="UP001320119"/>
    </source>
</evidence>
<dbReference type="Pfam" id="PF13365">
    <property type="entry name" value="Trypsin_2"/>
    <property type="match status" value="1"/>
</dbReference>
<dbReference type="GO" id="GO:0004252">
    <property type="term" value="F:serine-type endopeptidase activity"/>
    <property type="evidence" value="ECO:0007669"/>
    <property type="project" value="InterPro"/>
</dbReference>
<evidence type="ECO:0000256" key="1">
    <source>
        <dbReference type="SAM" id="SignalP"/>
    </source>
</evidence>
<dbReference type="KEGG" id="marq:MARGE09_P3321"/>
<protein>
    <recommendedName>
        <fullName evidence="4">Serine protease</fullName>
    </recommendedName>
</protein>
<evidence type="ECO:0008006" key="4">
    <source>
        <dbReference type="Google" id="ProtNLM"/>
    </source>
</evidence>
<name>A0AAN2BLK3_9GAMM</name>
<dbReference type="GO" id="GO:0006508">
    <property type="term" value="P:proteolysis"/>
    <property type="evidence" value="ECO:0007669"/>
    <property type="project" value="InterPro"/>
</dbReference>
<dbReference type="EMBL" id="AP023086">
    <property type="protein sequence ID" value="BCD99120.1"/>
    <property type="molecule type" value="Genomic_DNA"/>
</dbReference>
<accession>A0AAN2BLK3</accession>
<dbReference type="InterPro" id="IPR001940">
    <property type="entry name" value="Peptidase_S1C"/>
</dbReference>
<keyword evidence="3" id="KW-1185">Reference proteome</keyword>
<proteinExistence type="predicted"/>
<evidence type="ECO:0000313" key="2">
    <source>
        <dbReference type="EMBL" id="BCD99120.1"/>
    </source>
</evidence>
<gene>
    <name evidence="2" type="ORF">MARGE09_P3321</name>
</gene>
<sequence length="440" mass="47733">MQYCSQRFFQIVVLALLFVTGGARASDDAVGVYAAFQESVFQVRIIELASGSQASLGSGFIIADGTLLATNYHVVSSKIFEPEKYRIEIEKDDTSWVLDVVAVDAVHDLALLAIAEDPDADETESIDSVEPAGLVGRPFILDSGLPEKGETLYSLGNPHDIGMTVVEGNFNGLVEHRFVEQIHFSGAINPGMSGGPVVNKNSQVVGVNVATSGNQIGFLVPGSALSALLVNHQEAPSAEPLLQSIADQIASHTSSMVAAALDTEWERAQLGGVMISSSPLPWLECWGNSDKDKKAQTFTVSRGCHSGQALYLSHGFSSGYFEYEYMFFEAKSWPSFSVYQYLAQETGHAVPGNRGPTEQLASYRCLDREVENAQGLRARVSYCVRPYKKLKGLNDVFYMAVSVDRDHESVMAHYTLSGVTQASAQQLLAHFSEVLAWPSL</sequence>
<dbReference type="PANTHER" id="PTHR43019">
    <property type="entry name" value="SERINE ENDOPROTEASE DEGS"/>
    <property type="match status" value="1"/>
</dbReference>
<dbReference type="Gene3D" id="2.40.10.10">
    <property type="entry name" value="Trypsin-like serine proteases"/>
    <property type="match status" value="2"/>
</dbReference>
<reference evidence="2 3" key="1">
    <citation type="journal article" date="2022" name="IScience">
        <title>An ultrasensitive nanofiber-based assay for enzymatic hydrolysis and deep-sea microbial degradation of cellulose.</title>
        <authorList>
            <person name="Tsudome M."/>
            <person name="Tachioka M."/>
            <person name="Miyazaki M."/>
            <person name="Uchimura K."/>
            <person name="Tsuda M."/>
            <person name="Takaki Y."/>
            <person name="Deguchi S."/>
        </authorList>
    </citation>
    <scope>NUCLEOTIDE SEQUENCE [LARGE SCALE GENOMIC DNA]</scope>
    <source>
        <strain evidence="2 3">GE09</strain>
    </source>
</reference>
<dbReference type="RefSeq" id="WP_236984065.1">
    <property type="nucleotide sequence ID" value="NZ_AP023086.1"/>
</dbReference>
<dbReference type="PRINTS" id="PR00834">
    <property type="entry name" value="PROTEASES2C"/>
</dbReference>
<dbReference type="InterPro" id="IPR043504">
    <property type="entry name" value="Peptidase_S1_PA_chymotrypsin"/>
</dbReference>
<dbReference type="SUPFAM" id="SSF50494">
    <property type="entry name" value="Trypsin-like serine proteases"/>
    <property type="match status" value="1"/>
</dbReference>
<dbReference type="AlphaFoldDB" id="A0AAN2BLK3"/>
<dbReference type="InterPro" id="IPR009003">
    <property type="entry name" value="Peptidase_S1_PA"/>
</dbReference>
<dbReference type="PANTHER" id="PTHR43019:SF23">
    <property type="entry name" value="PROTEASE DO-LIKE 5, CHLOROPLASTIC"/>
    <property type="match status" value="1"/>
</dbReference>
<dbReference type="Proteomes" id="UP001320119">
    <property type="component" value="Chromosome"/>
</dbReference>